<dbReference type="OrthoDB" id="2665450at2"/>
<evidence type="ECO:0000313" key="3">
    <source>
        <dbReference type="Proteomes" id="UP000214746"/>
    </source>
</evidence>
<feature type="compositionally biased region" description="Basic and acidic residues" evidence="1">
    <location>
        <begin position="32"/>
        <end position="45"/>
    </location>
</feature>
<accession>A0A2W1NZB5</accession>
<name>A0A2W1NZB5_PAEXE</name>
<dbReference type="AlphaFoldDB" id="A0A2W1NZB5"/>
<proteinExistence type="predicted"/>
<dbReference type="EMBL" id="NHRJ02000005">
    <property type="protein sequence ID" value="PZE20862.1"/>
    <property type="molecule type" value="Genomic_DNA"/>
</dbReference>
<comment type="caution">
    <text evidence="2">The sequence shown here is derived from an EMBL/GenBank/DDBJ whole genome shotgun (WGS) entry which is preliminary data.</text>
</comment>
<evidence type="ECO:0000313" key="2">
    <source>
        <dbReference type="EMBL" id="PZE20862.1"/>
    </source>
</evidence>
<feature type="compositionally biased region" description="Basic and acidic residues" evidence="1">
    <location>
        <begin position="11"/>
        <end position="22"/>
    </location>
</feature>
<gene>
    <name evidence="2" type="ORF">CBW46_011165</name>
</gene>
<dbReference type="RefSeq" id="WP_089200233.1">
    <property type="nucleotide sequence ID" value="NZ_NHRJ02000005.1"/>
</dbReference>
<dbReference type="Proteomes" id="UP000214746">
    <property type="component" value="Unassembled WGS sequence"/>
</dbReference>
<evidence type="ECO:0000256" key="1">
    <source>
        <dbReference type="SAM" id="MobiDB-lite"/>
    </source>
</evidence>
<protein>
    <submittedName>
        <fullName evidence="2">Uncharacterized protein</fullName>
    </submittedName>
</protein>
<sequence>MSSVSGARQGADNRNEQDHHEPTLAPTMDTHNPLEEKATPEEIRQGEYTMVTRLYLDRTPDD</sequence>
<feature type="region of interest" description="Disordered" evidence="1">
    <location>
        <begin position="1"/>
        <end position="48"/>
    </location>
</feature>
<organism evidence="2 3">
    <name type="scientific">Paenibacillus xerothermodurans</name>
    <dbReference type="NCBI Taxonomy" id="1977292"/>
    <lineage>
        <taxon>Bacteria</taxon>
        <taxon>Bacillati</taxon>
        <taxon>Bacillota</taxon>
        <taxon>Bacilli</taxon>
        <taxon>Bacillales</taxon>
        <taxon>Paenibacillaceae</taxon>
        <taxon>Paenibacillus</taxon>
    </lineage>
</organism>
<reference evidence="2" key="1">
    <citation type="submission" date="2018-06" db="EMBL/GenBank/DDBJ databases">
        <title>Paenibacillus xerothermodurans sp. nov. an extremely dry heat resistant spore forming bacterium isolated from the soil of Cape Canaveral, Florida.</title>
        <authorList>
            <person name="Seuylemezian A."/>
            <person name="Kaur N."/>
            <person name="Patil P."/>
            <person name="Patil P."/>
            <person name="Mayilraj S."/>
            <person name="Vaishampayan P."/>
        </authorList>
    </citation>
    <scope>NUCLEOTIDE SEQUENCE [LARGE SCALE GENOMIC DNA]</scope>
    <source>
        <strain evidence="2">ATCC 27380</strain>
    </source>
</reference>
<keyword evidence="3" id="KW-1185">Reference proteome</keyword>